<feature type="compositionally biased region" description="Basic and acidic residues" evidence="1">
    <location>
        <begin position="26"/>
        <end position="42"/>
    </location>
</feature>
<dbReference type="Pfam" id="PF00990">
    <property type="entry name" value="GGDEF"/>
    <property type="match status" value="1"/>
</dbReference>
<dbReference type="PROSITE" id="PS50887">
    <property type="entry name" value="GGDEF"/>
    <property type="match status" value="1"/>
</dbReference>
<dbReference type="SMART" id="SM00267">
    <property type="entry name" value="GGDEF"/>
    <property type="match status" value="1"/>
</dbReference>
<dbReference type="SUPFAM" id="SSF55073">
    <property type="entry name" value="Nucleotide cyclase"/>
    <property type="match status" value="1"/>
</dbReference>
<protein>
    <recommendedName>
        <fullName evidence="2">GGDEF domain-containing protein</fullName>
    </recommendedName>
</protein>
<feature type="region of interest" description="Disordered" evidence="1">
    <location>
        <begin position="26"/>
        <end position="74"/>
    </location>
</feature>
<dbReference type="InterPro" id="IPR043128">
    <property type="entry name" value="Rev_trsase/Diguanyl_cyclase"/>
</dbReference>
<dbReference type="AlphaFoldDB" id="A0A0F9HI46"/>
<dbReference type="EMBL" id="LAZR01022596">
    <property type="protein sequence ID" value="KKL81320.1"/>
    <property type="molecule type" value="Genomic_DNA"/>
</dbReference>
<proteinExistence type="predicted"/>
<comment type="caution">
    <text evidence="3">The sequence shown here is derived from an EMBL/GenBank/DDBJ whole genome shotgun (WGS) entry which is preliminary data.</text>
</comment>
<feature type="compositionally biased region" description="Basic and acidic residues" evidence="1">
    <location>
        <begin position="699"/>
        <end position="708"/>
    </location>
</feature>
<feature type="compositionally biased region" description="Pro residues" evidence="1">
    <location>
        <begin position="721"/>
        <end position="730"/>
    </location>
</feature>
<dbReference type="InterPro" id="IPR029787">
    <property type="entry name" value="Nucleotide_cyclase"/>
</dbReference>
<feature type="compositionally biased region" description="Low complexity" evidence="1">
    <location>
        <begin position="709"/>
        <end position="720"/>
    </location>
</feature>
<dbReference type="InterPro" id="IPR000160">
    <property type="entry name" value="GGDEF_dom"/>
</dbReference>
<reference evidence="3" key="1">
    <citation type="journal article" date="2015" name="Nature">
        <title>Complex archaea that bridge the gap between prokaryotes and eukaryotes.</title>
        <authorList>
            <person name="Spang A."/>
            <person name="Saw J.H."/>
            <person name="Jorgensen S.L."/>
            <person name="Zaremba-Niedzwiedzka K."/>
            <person name="Martijn J."/>
            <person name="Lind A.E."/>
            <person name="van Eijk R."/>
            <person name="Schleper C."/>
            <person name="Guy L."/>
            <person name="Ettema T.J."/>
        </authorList>
    </citation>
    <scope>NUCLEOTIDE SEQUENCE</scope>
</reference>
<feature type="domain" description="GGDEF" evidence="2">
    <location>
        <begin position="118"/>
        <end position="250"/>
    </location>
</feature>
<accession>A0A0F9HI46</accession>
<evidence type="ECO:0000259" key="2">
    <source>
        <dbReference type="PROSITE" id="PS50887"/>
    </source>
</evidence>
<evidence type="ECO:0000256" key="1">
    <source>
        <dbReference type="SAM" id="MobiDB-lite"/>
    </source>
</evidence>
<dbReference type="Gene3D" id="3.30.70.270">
    <property type="match status" value="1"/>
</dbReference>
<sequence>IGSDPVGGDGHKDIGAQVLVLEHLHLIEEGDEPVDPHGDPRHGGRLTPEAAPARPARAPEPAKPEPTPTERGGVRQRVADVIDPARRTELEEAYRDPMTGLANQTAFQQARPRIEQDPTIEIAALDVQNLKGLNEIEGREVADSFLSEVGRVTQEVATERGLSARDLFRAGGDEFAIAGPKGEVGAAASAVVARIGQRAIGDTELQAGLRMGVGDTWYAAEEAVETAKGTETGPRFRPSEWKAPEGIVRAPTASLRMDPVRFQFKQLGTEGISRELEDVPFSEQLAGVVSVWRDPADGETYVVNGHHRVELAQRRDVKELNVQFIEAETAEEARAIGAFMNIAEGKGTPVDVAKFLRDQEATLADLAEQGVSIRGQLARKGVALSRLTPDIFNEVAAGKVSERWGVAIGEVLEDPALQREALKAVRGSRLSEPEVREVARQVQAAGTEEVTQETLFGTETDTESLFVQRAQIATALKRKIAQDRRLFGFVSRAGRAEELGRAGETTIDVDAAKGLAETSATAEEVFGRLYTRSGPVASLVTEAARRIVHGETVKAVVADIYDEVGEALQAEAAVATGPMREGTPQVAAGEGLETGVGVSGRIEGAPTEEVGPTEIEQETAGQEGLFWQPESVAPLGVLDLTDQQAVRAASSKELMRRREGLVEFFEGPEGGETPAFTLAGKTGAERSVRIIDTELRRRTLETSRELAKTPEAPTGEAAPEAPVPTKPAPPAGAAALPSGTGLS</sequence>
<name>A0A0F9HI46_9ZZZZ</name>
<feature type="non-terminal residue" evidence="3">
    <location>
        <position position="743"/>
    </location>
</feature>
<gene>
    <name evidence="3" type="ORF">LCGC14_1995940</name>
</gene>
<organism evidence="3">
    <name type="scientific">marine sediment metagenome</name>
    <dbReference type="NCBI Taxonomy" id="412755"/>
    <lineage>
        <taxon>unclassified sequences</taxon>
        <taxon>metagenomes</taxon>
        <taxon>ecological metagenomes</taxon>
    </lineage>
</organism>
<feature type="region of interest" description="Disordered" evidence="1">
    <location>
        <begin position="699"/>
        <end position="743"/>
    </location>
</feature>
<feature type="compositionally biased region" description="Low complexity" evidence="1">
    <location>
        <begin position="47"/>
        <end position="56"/>
    </location>
</feature>
<feature type="non-terminal residue" evidence="3">
    <location>
        <position position="1"/>
    </location>
</feature>
<evidence type="ECO:0000313" key="3">
    <source>
        <dbReference type="EMBL" id="KKL81320.1"/>
    </source>
</evidence>